<evidence type="ECO:0000256" key="4">
    <source>
        <dbReference type="ARBA" id="ARBA00023002"/>
    </source>
</evidence>
<dbReference type="PANTHER" id="PTHR42879">
    <property type="entry name" value="3-OXOACYL-(ACYL-CARRIER-PROTEIN) REDUCTASE"/>
    <property type="match status" value="1"/>
</dbReference>
<comment type="pathway">
    <text evidence="1 9">Lipid metabolism; fatty acid biosynthesis.</text>
</comment>
<dbReference type="GO" id="GO:0051287">
    <property type="term" value="F:NAD binding"/>
    <property type="evidence" value="ECO:0007669"/>
    <property type="project" value="UniProtKB-UniRule"/>
</dbReference>
<comment type="caution">
    <text evidence="11">The sequence shown here is derived from an EMBL/GenBank/DDBJ whole genome shotgun (WGS) entry which is preliminary data.</text>
</comment>
<dbReference type="PROSITE" id="PS00061">
    <property type="entry name" value="ADH_SHORT"/>
    <property type="match status" value="1"/>
</dbReference>
<gene>
    <name evidence="11" type="primary">fabG</name>
    <name evidence="11" type="ORF">H8705_10060</name>
</gene>
<dbReference type="RefSeq" id="WP_262395636.1">
    <property type="nucleotide sequence ID" value="NZ_JACRTD010000007.1"/>
</dbReference>
<dbReference type="InterPro" id="IPR057326">
    <property type="entry name" value="KR_dom"/>
</dbReference>
<dbReference type="EMBL" id="JACRTD010000007">
    <property type="protein sequence ID" value="MBC8585928.1"/>
    <property type="molecule type" value="Genomic_DNA"/>
</dbReference>
<evidence type="ECO:0000259" key="10">
    <source>
        <dbReference type="SMART" id="SM00822"/>
    </source>
</evidence>
<dbReference type="PRINTS" id="PR00081">
    <property type="entry name" value="GDHRDH"/>
</dbReference>
<evidence type="ECO:0000256" key="5">
    <source>
        <dbReference type="ARBA" id="ARBA00023221"/>
    </source>
</evidence>
<dbReference type="GO" id="GO:0008202">
    <property type="term" value="P:steroid metabolic process"/>
    <property type="evidence" value="ECO:0007669"/>
    <property type="project" value="UniProtKB-KW"/>
</dbReference>
<dbReference type="FunFam" id="3.40.50.720:FF:000173">
    <property type="entry name" value="3-oxoacyl-[acyl-carrier protein] reductase"/>
    <property type="match status" value="1"/>
</dbReference>
<evidence type="ECO:0000256" key="1">
    <source>
        <dbReference type="ARBA" id="ARBA00005194"/>
    </source>
</evidence>
<protein>
    <recommendedName>
        <fullName evidence="3 9">3-oxoacyl-[acyl-carrier-protein] reductase</fullName>
        <ecNumber evidence="3 9">1.1.1.100</ecNumber>
    </recommendedName>
</protein>
<dbReference type="InterPro" id="IPR002347">
    <property type="entry name" value="SDR_fam"/>
</dbReference>
<dbReference type="PANTHER" id="PTHR42879:SF2">
    <property type="entry name" value="3-OXOACYL-[ACYL-CARRIER-PROTEIN] REDUCTASE FABG"/>
    <property type="match status" value="1"/>
</dbReference>
<accession>A0A926IIQ7</accession>
<dbReference type="SUPFAM" id="SSF51735">
    <property type="entry name" value="NAD(P)-binding Rossmann-fold domains"/>
    <property type="match status" value="1"/>
</dbReference>
<evidence type="ECO:0000256" key="7">
    <source>
        <dbReference type="PIRSR" id="PIRSR611284-1"/>
    </source>
</evidence>
<keyword evidence="9" id="KW-0276">Fatty acid metabolism</keyword>
<feature type="binding site" evidence="8">
    <location>
        <position position="187"/>
    </location>
    <ligand>
        <name>NADP(+)</name>
        <dbReference type="ChEBI" id="CHEBI:58349"/>
    </ligand>
</feature>
<dbReference type="NCBIfam" id="NF005559">
    <property type="entry name" value="PRK07231.1"/>
    <property type="match status" value="1"/>
</dbReference>
<dbReference type="Pfam" id="PF13561">
    <property type="entry name" value="adh_short_C2"/>
    <property type="match status" value="1"/>
</dbReference>
<dbReference type="GO" id="GO:0004316">
    <property type="term" value="F:3-oxoacyl-[acyl-carrier-protein] reductase (NADPH) activity"/>
    <property type="evidence" value="ECO:0007669"/>
    <property type="project" value="UniProtKB-UniRule"/>
</dbReference>
<sequence length="246" mass="25737">MNKTALITGSKQGIGKAIALAFAKAGYDVAVNCRNEDGVPAAMEVVKQCRKTGVDADCFAADVSDFAQCGDLVKKVASRFGSVDVLVNNAGITKDGLIARMSEEQYDSVIAANQKSVFNMTRHISGIMIKQKGGRIINITSVSGLYGNAGQFNYSASKAAIIGMTYTAAKELGGRGITVNAIAPGFIETDMTGKLSEKIKESIVASTSLKRMGQPQEVADLAVFLASEAAGYITGQVICVDGGLMM</sequence>
<dbReference type="PRINTS" id="PR00080">
    <property type="entry name" value="SDRFAMILY"/>
</dbReference>
<comment type="catalytic activity">
    <reaction evidence="6 9">
        <text>a (3R)-hydroxyacyl-[ACP] + NADP(+) = a 3-oxoacyl-[ACP] + NADPH + H(+)</text>
        <dbReference type="Rhea" id="RHEA:17397"/>
        <dbReference type="Rhea" id="RHEA-COMP:9916"/>
        <dbReference type="Rhea" id="RHEA-COMP:9945"/>
        <dbReference type="ChEBI" id="CHEBI:15378"/>
        <dbReference type="ChEBI" id="CHEBI:57783"/>
        <dbReference type="ChEBI" id="CHEBI:58349"/>
        <dbReference type="ChEBI" id="CHEBI:78776"/>
        <dbReference type="ChEBI" id="CHEBI:78827"/>
        <dbReference type="EC" id="1.1.1.100"/>
    </reaction>
</comment>
<reference evidence="11" key="1">
    <citation type="submission" date="2020-08" db="EMBL/GenBank/DDBJ databases">
        <title>Genome public.</title>
        <authorList>
            <person name="Liu C."/>
            <person name="Sun Q."/>
        </authorList>
    </citation>
    <scope>NUCLEOTIDE SEQUENCE</scope>
    <source>
        <strain evidence="11">NSJ-64</strain>
    </source>
</reference>
<comment type="function">
    <text evidence="9">Catalyzes the NADPH-dependent reduction of beta-ketoacyl-ACP substrates to beta-hydroxyacyl-ACP products, the first reductive step in the elongation cycle of fatty acid biosynthesis.</text>
</comment>
<name>A0A926IIQ7_9FIRM</name>
<keyword evidence="9" id="KW-0443">Lipid metabolism</keyword>
<feature type="binding site" evidence="8">
    <location>
        <position position="89"/>
    </location>
    <ligand>
        <name>NADP(+)</name>
        <dbReference type="ChEBI" id="CHEBI:58349"/>
    </ligand>
</feature>
<feature type="active site" description="Proton acceptor" evidence="7">
    <location>
        <position position="154"/>
    </location>
</feature>
<dbReference type="AlphaFoldDB" id="A0A926IIQ7"/>
<feature type="domain" description="Ketoreductase" evidence="10">
    <location>
        <begin position="3"/>
        <end position="185"/>
    </location>
</feature>
<evidence type="ECO:0000256" key="9">
    <source>
        <dbReference type="RuleBase" id="RU366074"/>
    </source>
</evidence>
<dbReference type="NCBIfam" id="TIGR01830">
    <property type="entry name" value="3oxo_ACP_reduc"/>
    <property type="match status" value="1"/>
</dbReference>
<dbReference type="SMART" id="SM00822">
    <property type="entry name" value="PKS_KR"/>
    <property type="match status" value="1"/>
</dbReference>
<evidence type="ECO:0000256" key="3">
    <source>
        <dbReference type="ARBA" id="ARBA00012948"/>
    </source>
</evidence>
<dbReference type="InterPro" id="IPR011284">
    <property type="entry name" value="3oxo_ACP_reduc"/>
</dbReference>
<dbReference type="GO" id="GO:0006633">
    <property type="term" value="P:fatty acid biosynthetic process"/>
    <property type="evidence" value="ECO:0007669"/>
    <property type="project" value="UniProtKB-KW"/>
</dbReference>
<dbReference type="Gene3D" id="3.40.50.720">
    <property type="entry name" value="NAD(P)-binding Rossmann-like Domain"/>
    <property type="match status" value="1"/>
</dbReference>
<evidence type="ECO:0000313" key="11">
    <source>
        <dbReference type="EMBL" id="MBC8585928.1"/>
    </source>
</evidence>
<evidence type="ECO:0000313" key="12">
    <source>
        <dbReference type="Proteomes" id="UP000623678"/>
    </source>
</evidence>
<dbReference type="CDD" id="cd05333">
    <property type="entry name" value="BKR_SDR_c"/>
    <property type="match status" value="1"/>
</dbReference>
<dbReference type="EC" id="1.1.1.100" evidence="3 9"/>
<dbReference type="NCBIfam" id="NF009466">
    <property type="entry name" value="PRK12826.1-2"/>
    <property type="match status" value="1"/>
</dbReference>
<evidence type="ECO:0000256" key="2">
    <source>
        <dbReference type="ARBA" id="ARBA00006484"/>
    </source>
</evidence>
<evidence type="ECO:0000256" key="8">
    <source>
        <dbReference type="PIRSR" id="PIRSR611284-2"/>
    </source>
</evidence>
<evidence type="ECO:0000256" key="6">
    <source>
        <dbReference type="ARBA" id="ARBA00048508"/>
    </source>
</evidence>
<comment type="subunit">
    <text evidence="9">Homotetramer.</text>
</comment>
<dbReference type="InterPro" id="IPR036291">
    <property type="entry name" value="NAD(P)-bd_dom_sf"/>
</dbReference>
<keyword evidence="5" id="KW-0753">Steroid metabolism</keyword>
<keyword evidence="9" id="KW-0444">Lipid biosynthesis</keyword>
<comment type="similarity">
    <text evidence="2 9">Belongs to the short-chain dehydrogenases/reductases (SDR) family.</text>
</comment>
<proteinExistence type="inferred from homology"/>
<feature type="binding site" evidence="8">
    <location>
        <begin position="154"/>
        <end position="158"/>
    </location>
    <ligand>
        <name>NADP(+)</name>
        <dbReference type="ChEBI" id="CHEBI:58349"/>
    </ligand>
</feature>
<keyword evidence="4 9" id="KW-0560">Oxidoreductase</keyword>
<dbReference type="InterPro" id="IPR050259">
    <property type="entry name" value="SDR"/>
</dbReference>
<keyword evidence="9" id="KW-0275">Fatty acid biosynthesis</keyword>
<dbReference type="Proteomes" id="UP000623678">
    <property type="component" value="Unassembled WGS sequence"/>
</dbReference>
<keyword evidence="12" id="KW-1185">Reference proteome</keyword>
<dbReference type="InterPro" id="IPR020904">
    <property type="entry name" value="Sc_DH/Rdtase_CS"/>
</dbReference>
<keyword evidence="8 9" id="KW-0521">NADP</keyword>
<organism evidence="11 12">
    <name type="scientific">Youxingia wuxianensis</name>
    <dbReference type="NCBI Taxonomy" id="2763678"/>
    <lineage>
        <taxon>Bacteria</taxon>
        <taxon>Bacillati</taxon>
        <taxon>Bacillota</taxon>
        <taxon>Clostridia</taxon>
        <taxon>Eubacteriales</taxon>
        <taxon>Oscillospiraceae</taxon>
        <taxon>Youxingia</taxon>
    </lineage>
</organism>